<keyword evidence="3" id="KW-0049">Antioxidant</keyword>
<dbReference type="GO" id="GO:0042744">
    <property type="term" value="P:hydrogen peroxide catabolic process"/>
    <property type="evidence" value="ECO:0007669"/>
    <property type="project" value="TreeGrafter"/>
</dbReference>
<evidence type="ECO:0000313" key="8">
    <source>
        <dbReference type="EMBL" id="VAX17027.1"/>
    </source>
</evidence>
<dbReference type="Pfam" id="PF10417">
    <property type="entry name" value="1-cysPrx_C"/>
    <property type="match status" value="1"/>
</dbReference>
<dbReference type="PANTHER" id="PTHR10681">
    <property type="entry name" value="THIOREDOXIN PEROXIDASE"/>
    <property type="match status" value="1"/>
</dbReference>
<dbReference type="InterPro" id="IPR036249">
    <property type="entry name" value="Thioredoxin-like_sf"/>
</dbReference>
<dbReference type="InterPro" id="IPR013766">
    <property type="entry name" value="Thioredoxin_domain"/>
</dbReference>
<evidence type="ECO:0000256" key="1">
    <source>
        <dbReference type="ARBA" id="ARBA00009796"/>
    </source>
</evidence>
<dbReference type="GO" id="GO:0006979">
    <property type="term" value="P:response to oxidative stress"/>
    <property type="evidence" value="ECO:0007669"/>
    <property type="project" value="TreeGrafter"/>
</dbReference>
<comment type="similarity">
    <text evidence="1">Belongs to the peroxiredoxin family. AhpC/Prx1 subfamily.</text>
</comment>
<keyword evidence="4" id="KW-0560">Oxidoreductase</keyword>
<keyword evidence="5" id="KW-1015">Disulfide bond</keyword>
<dbReference type="PROSITE" id="PS51352">
    <property type="entry name" value="THIOREDOXIN_2"/>
    <property type="match status" value="1"/>
</dbReference>
<dbReference type="PIRSF" id="PIRSF000239">
    <property type="entry name" value="AHPC"/>
    <property type="match status" value="1"/>
</dbReference>
<evidence type="ECO:0000256" key="5">
    <source>
        <dbReference type="ARBA" id="ARBA00023157"/>
    </source>
</evidence>
<sequence length="194" mass="21298">MPAQVQSQAPDFKGDAVVGKQFKEISLADYKGKWLVLFFYPLDFTFVCPTEITAFSDVIDKFKKLDAEVVGCSVDSKFSHLAWVETPRNKGGLGDINYPLLADITKDVGRDYDVLLEGGITLRGLYIIGPDGIIKFKLIHDLGIGRNPDEVLRVLAAIQTTEKTGEVCPTGWTPGGDTMKPDPKGSQEYFGKHG</sequence>
<dbReference type="SUPFAM" id="SSF52833">
    <property type="entry name" value="Thioredoxin-like"/>
    <property type="match status" value="1"/>
</dbReference>
<evidence type="ECO:0000256" key="2">
    <source>
        <dbReference type="ARBA" id="ARBA00022559"/>
    </source>
</evidence>
<reference evidence="8" key="1">
    <citation type="submission" date="2018-06" db="EMBL/GenBank/DDBJ databases">
        <authorList>
            <person name="Zhirakovskaya E."/>
        </authorList>
    </citation>
    <scope>NUCLEOTIDE SEQUENCE</scope>
</reference>
<dbReference type="InterPro" id="IPR024706">
    <property type="entry name" value="Peroxiredoxin_AhpC-typ"/>
</dbReference>
<dbReference type="CDD" id="cd03015">
    <property type="entry name" value="PRX_Typ2cys"/>
    <property type="match status" value="1"/>
</dbReference>
<dbReference type="GO" id="GO:0008379">
    <property type="term" value="F:thioredoxin peroxidase activity"/>
    <property type="evidence" value="ECO:0007669"/>
    <property type="project" value="TreeGrafter"/>
</dbReference>
<dbReference type="InterPro" id="IPR000866">
    <property type="entry name" value="AhpC/TSA"/>
</dbReference>
<organism evidence="8">
    <name type="scientific">hydrothermal vent metagenome</name>
    <dbReference type="NCBI Taxonomy" id="652676"/>
    <lineage>
        <taxon>unclassified sequences</taxon>
        <taxon>metagenomes</taxon>
        <taxon>ecological metagenomes</taxon>
    </lineage>
</organism>
<dbReference type="InterPro" id="IPR019479">
    <property type="entry name" value="Peroxiredoxin_C"/>
</dbReference>
<dbReference type="InterPro" id="IPR050217">
    <property type="entry name" value="Peroxiredoxin"/>
</dbReference>
<evidence type="ECO:0000259" key="7">
    <source>
        <dbReference type="PROSITE" id="PS51352"/>
    </source>
</evidence>
<gene>
    <name evidence="8" type="ORF">MNBD_NITROSPINAE03-455</name>
</gene>
<dbReference type="GO" id="GO:0033554">
    <property type="term" value="P:cellular response to stress"/>
    <property type="evidence" value="ECO:0007669"/>
    <property type="project" value="TreeGrafter"/>
</dbReference>
<feature type="region of interest" description="Disordered" evidence="6">
    <location>
        <begin position="166"/>
        <end position="194"/>
    </location>
</feature>
<keyword evidence="2" id="KW-0575">Peroxidase</keyword>
<evidence type="ECO:0000256" key="6">
    <source>
        <dbReference type="SAM" id="MobiDB-lite"/>
    </source>
</evidence>
<dbReference type="Pfam" id="PF00578">
    <property type="entry name" value="AhpC-TSA"/>
    <property type="match status" value="1"/>
</dbReference>
<dbReference type="EMBL" id="UOGB01000077">
    <property type="protein sequence ID" value="VAX17027.1"/>
    <property type="molecule type" value="Genomic_DNA"/>
</dbReference>
<name>A0A3B1CJU6_9ZZZZ</name>
<accession>A0A3B1CJU6</accession>
<dbReference type="Gene3D" id="3.40.30.10">
    <property type="entry name" value="Glutaredoxin"/>
    <property type="match status" value="1"/>
</dbReference>
<dbReference type="GO" id="GO:0005829">
    <property type="term" value="C:cytosol"/>
    <property type="evidence" value="ECO:0007669"/>
    <property type="project" value="TreeGrafter"/>
</dbReference>
<evidence type="ECO:0000256" key="4">
    <source>
        <dbReference type="ARBA" id="ARBA00023002"/>
    </source>
</evidence>
<protein>
    <submittedName>
        <fullName evidence="8">Alkyl hydroperoxide reductase subunit C-like protein</fullName>
    </submittedName>
</protein>
<feature type="domain" description="Thioredoxin" evidence="7">
    <location>
        <begin position="3"/>
        <end position="160"/>
    </location>
</feature>
<dbReference type="FunFam" id="3.40.30.10:FF:000003">
    <property type="entry name" value="Peroxiredoxin 1"/>
    <property type="match status" value="1"/>
</dbReference>
<dbReference type="AlphaFoldDB" id="A0A3B1CJU6"/>
<dbReference type="PANTHER" id="PTHR10681:SF128">
    <property type="entry name" value="THIOREDOXIN-DEPENDENT PEROXIDE REDUCTASE, MITOCHONDRIAL"/>
    <property type="match status" value="1"/>
</dbReference>
<proteinExistence type="inferred from homology"/>
<dbReference type="GO" id="GO:0045454">
    <property type="term" value="P:cell redox homeostasis"/>
    <property type="evidence" value="ECO:0007669"/>
    <property type="project" value="TreeGrafter"/>
</dbReference>
<evidence type="ECO:0000256" key="3">
    <source>
        <dbReference type="ARBA" id="ARBA00022862"/>
    </source>
</evidence>